<protein>
    <submittedName>
        <fullName evidence="2">Uncharacterized protein</fullName>
    </submittedName>
</protein>
<dbReference type="AlphaFoldDB" id="A0AAV1PMF5"/>
<organism evidence="2 3">
    <name type="scientific">Scomber scombrus</name>
    <name type="common">Atlantic mackerel</name>
    <name type="synonym">Scomber vernalis</name>
    <dbReference type="NCBI Taxonomy" id="13677"/>
    <lineage>
        <taxon>Eukaryota</taxon>
        <taxon>Metazoa</taxon>
        <taxon>Chordata</taxon>
        <taxon>Craniata</taxon>
        <taxon>Vertebrata</taxon>
        <taxon>Euteleostomi</taxon>
        <taxon>Actinopterygii</taxon>
        <taxon>Neopterygii</taxon>
        <taxon>Teleostei</taxon>
        <taxon>Neoteleostei</taxon>
        <taxon>Acanthomorphata</taxon>
        <taxon>Pelagiaria</taxon>
        <taxon>Scombriformes</taxon>
        <taxon>Scombridae</taxon>
        <taxon>Scomber</taxon>
    </lineage>
</organism>
<accession>A0AAV1PMF5</accession>
<reference evidence="2 3" key="1">
    <citation type="submission" date="2024-01" db="EMBL/GenBank/DDBJ databases">
        <authorList>
            <person name="Alioto T."/>
            <person name="Alioto T."/>
            <person name="Gomez Garrido J."/>
        </authorList>
    </citation>
    <scope>NUCLEOTIDE SEQUENCE [LARGE SCALE GENOMIC DNA]</scope>
</reference>
<proteinExistence type="predicted"/>
<sequence>MADHRNEIRRATQHERKEHMDGKDKLLWRHSAFAGPFRFMVVRWTLPLLQPDVLNNCTMDSSLNGHTAGGCTRKAFKLKPRLRTDSERQPWRGGERAGFFVIFKVLQFATMTHFALTCAGPNARCTPKRRQDFLR</sequence>
<feature type="region of interest" description="Disordered" evidence="1">
    <location>
        <begin position="1"/>
        <end position="21"/>
    </location>
</feature>
<evidence type="ECO:0000256" key="1">
    <source>
        <dbReference type="SAM" id="MobiDB-lite"/>
    </source>
</evidence>
<dbReference type="EMBL" id="CAWUFR010000202">
    <property type="protein sequence ID" value="CAK6972430.1"/>
    <property type="molecule type" value="Genomic_DNA"/>
</dbReference>
<dbReference type="Proteomes" id="UP001314229">
    <property type="component" value="Unassembled WGS sequence"/>
</dbReference>
<evidence type="ECO:0000313" key="3">
    <source>
        <dbReference type="Proteomes" id="UP001314229"/>
    </source>
</evidence>
<comment type="caution">
    <text evidence="2">The sequence shown here is derived from an EMBL/GenBank/DDBJ whole genome shotgun (WGS) entry which is preliminary data.</text>
</comment>
<evidence type="ECO:0000313" key="2">
    <source>
        <dbReference type="EMBL" id="CAK6972430.1"/>
    </source>
</evidence>
<gene>
    <name evidence="2" type="ORF">FSCOSCO3_A026713</name>
</gene>
<keyword evidence="3" id="KW-1185">Reference proteome</keyword>
<name>A0AAV1PMF5_SCOSC</name>